<protein>
    <submittedName>
        <fullName evidence="1">Uncharacterized protein</fullName>
    </submittedName>
</protein>
<sequence length="57" mass="6444">MHCWCYAPDPNVPLNPYFKLLDDKGRGEEESVILKINFVNPMGRAVDILQVPAGKED</sequence>
<organism evidence="1">
    <name type="scientific">Pyricularia oryzae (strain Y34)</name>
    <name type="common">Rice blast fungus</name>
    <name type="synonym">Magnaporthe oryzae</name>
    <dbReference type="NCBI Taxonomy" id="1143189"/>
    <lineage>
        <taxon>Eukaryota</taxon>
        <taxon>Fungi</taxon>
        <taxon>Dikarya</taxon>
        <taxon>Ascomycota</taxon>
        <taxon>Pezizomycotina</taxon>
        <taxon>Sordariomycetes</taxon>
        <taxon>Sordariomycetidae</taxon>
        <taxon>Magnaporthales</taxon>
        <taxon>Pyriculariaceae</taxon>
        <taxon>Pyricularia</taxon>
    </lineage>
</organism>
<accession>A0AA97NNU5</accession>
<dbReference type="Proteomes" id="UP000011086">
    <property type="component" value="Unassembled WGS sequence"/>
</dbReference>
<dbReference type="AlphaFoldDB" id="A0AA97NNU5"/>
<reference evidence="1" key="1">
    <citation type="journal article" date="2012" name="PLoS Genet.">
        <title>Comparative analysis of the genomes of two field isolates of the rice blast fungus Magnaporthe oryzae.</title>
        <authorList>
            <person name="Xue M."/>
            <person name="Yang J."/>
            <person name="Li Z."/>
            <person name="Hu S."/>
            <person name="Yao N."/>
            <person name="Dean R.A."/>
            <person name="Zhao W."/>
            <person name="Shen M."/>
            <person name="Zhang H."/>
            <person name="Li C."/>
            <person name="Liu L."/>
            <person name="Cao L."/>
            <person name="Xu X."/>
            <person name="Xing Y."/>
            <person name="Hsiang T."/>
            <person name="Zhang Z."/>
            <person name="Xu J.R."/>
            <person name="Peng Y.L."/>
        </authorList>
    </citation>
    <scope>NUCLEOTIDE SEQUENCE</scope>
    <source>
        <strain evidence="1">Y34</strain>
    </source>
</reference>
<gene>
    <name evidence="1" type="ORF">OOU_Y34scaffold00919g3</name>
</gene>
<evidence type="ECO:0000313" key="1">
    <source>
        <dbReference type="EMBL" id="ELQ33620.1"/>
    </source>
</evidence>
<proteinExistence type="predicted"/>
<name>A0AA97NNU5_PYRO3</name>
<dbReference type="EMBL" id="JH793708">
    <property type="protein sequence ID" value="ELQ33620.1"/>
    <property type="molecule type" value="Genomic_DNA"/>
</dbReference>